<dbReference type="InterPro" id="IPR016187">
    <property type="entry name" value="CTDL_fold"/>
</dbReference>
<keyword evidence="4" id="KW-1185">Reference proteome</keyword>
<dbReference type="PROSITE" id="PS50041">
    <property type="entry name" value="C_TYPE_LECTIN_2"/>
    <property type="match status" value="1"/>
</dbReference>
<dbReference type="Pfam" id="PF17919">
    <property type="entry name" value="RT_RNaseH_2"/>
    <property type="match status" value="1"/>
</dbReference>
<dbReference type="Pfam" id="PF00059">
    <property type="entry name" value="Lectin_C"/>
    <property type="match status" value="1"/>
</dbReference>
<dbReference type="Gene3D" id="3.10.100.10">
    <property type="entry name" value="Mannose-Binding Protein A, subunit A"/>
    <property type="match status" value="1"/>
</dbReference>
<evidence type="ECO:0000313" key="3">
    <source>
        <dbReference type="EMBL" id="KAK3727411.1"/>
    </source>
</evidence>
<dbReference type="InterPro" id="IPR051320">
    <property type="entry name" value="Viral_Replic_Matur_Polypro"/>
</dbReference>
<dbReference type="InterPro" id="IPR041577">
    <property type="entry name" value="RT_RNaseH_2"/>
</dbReference>
<dbReference type="PANTHER" id="PTHR33064:SF37">
    <property type="entry name" value="RIBONUCLEASE H"/>
    <property type="match status" value="1"/>
</dbReference>
<feature type="domain" description="C-type lectin" evidence="2">
    <location>
        <begin position="123"/>
        <end position="188"/>
    </location>
</feature>
<comment type="caution">
    <text evidence="3">The sequence shown here is derived from an EMBL/GenBank/DDBJ whole genome shotgun (WGS) entry which is preliminary data.</text>
</comment>
<feature type="transmembrane region" description="Helical" evidence="1">
    <location>
        <begin position="255"/>
        <end position="276"/>
    </location>
</feature>
<dbReference type="PANTHER" id="PTHR33064">
    <property type="entry name" value="POL PROTEIN"/>
    <property type="match status" value="1"/>
</dbReference>
<protein>
    <recommendedName>
        <fullName evidence="2">C-type lectin domain-containing protein</fullName>
    </recommendedName>
</protein>
<keyword evidence="1" id="KW-0472">Membrane</keyword>
<evidence type="ECO:0000313" key="4">
    <source>
        <dbReference type="Proteomes" id="UP001283361"/>
    </source>
</evidence>
<dbReference type="SUPFAM" id="SSF56436">
    <property type="entry name" value="C-type lectin-like"/>
    <property type="match status" value="1"/>
</dbReference>
<dbReference type="Proteomes" id="UP001283361">
    <property type="component" value="Unassembled WGS sequence"/>
</dbReference>
<proteinExistence type="predicted"/>
<dbReference type="CDD" id="cd00037">
    <property type="entry name" value="CLECT"/>
    <property type="match status" value="1"/>
</dbReference>
<dbReference type="InterPro" id="IPR016186">
    <property type="entry name" value="C-type_lectin-like/link_sf"/>
</dbReference>
<keyword evidence="1" id="KW-1133">Transmembrane helix</keyword>
<keyword evidence="1" id="KW-0812">Transmembrane</keyword>
<dbReference type="InterPro" id="IPR043502">
    <property type="entry name" value="DNA/RNA_pol_sf"/>
</dbReference>
<organism evidence="3 4">
    <name type="scientific">Elysia crispata</name>
    <name type="common">lettuce slug</name>
    <dbReference type="NCBI Taxonomy" id="231223"/>
    <lineage>
        <taxon>Eukaryota</taxon>
        <taxon>Metazoa</taxon>
        <taxon>Spiralia</taxon>
        <taxon>Lophotrochozoa</taxon>
        <taxon>Mollusca</taxon>
        <taxon>Gastropoda</taxon>
        <taxon>Heterobranchia</taxon>
        <taxon>Euthyneura</taxon>
        <taxon>Panpulmonata</taxon>
        <taxon>Sacoglossa</taxon>
        <taxon>Placobranchoidea</taxon>
        <taxon>Plakobranchidae</taxon>
        <taxon>Elysia</taxon>
    </lineage>
</organism>
<dbReference type="AlphaFoldDB" id="A0AAE1CQG2"/>
<dbReference type="EMBL" id="JAWDGP010007240">
    <property type="protein sequence ID" value="KAK3727411.1"/>
    <property type="molecule type" value="Genomic_DNA"/>
</dbReference>
<gene>
    <name evidence="3" type="ORF">RRG08_058829</name>
</gene>
<sequence length="334" mass="38255">MPFGMVKSRMTMTRAVRRPLEGMENVVDYIDDLLERANAELKTNVNNKRILMLPGVNKEFVLRTDASDIELGATLLQSRDGHTFPVAYASRKLLDRERRYSVMERECLGIVWDDLMLSQDDILWIGLKFDNTKKIFKWNNEMEEIPFSSWDLHYIRPSEKDECVPIYKKLQRTLSQLLCSDKLEFFCEIPPVCVNNSFGVGCTEHCSPYCAGANKTCDVKSGSCDFGCVDGYYGTMCDRAKTDSPQTSFFYSKAAIIYIVVFVSAGISACVILAPVNDEIMIAPRYKFRSKVKRSNIEIEGEDHMLIIQKRHSDVLYFSPRNIAEYIGIYHTEV</sequence>
<name>A0AAE1CQG2_9GAST</name>
<dbReference type="SUPFAM" id="SSF56672">
    <property type="entry name" value="DNA/RNA polymerases"/>
    <property type="match status" value="1"/>
</dbReference>
<evidence type="ECO:0000256" key="1">
    <source>
        <dbReference type="SAM" id="Phobius"/>
    </source>
</evidence>
<evidence type="ECO:0000259" key="2">
    <source>
        <dbReference type="PROSITE" id="PS50041"/>
    </source>
</evidence>
<dbReference type="InterPro" id="IPR001304">
    <property type="entry name" value="C-type_lectin-like"/>
</dbReference>
<accession>A0AAE1CQG2</accession>
<reference evidence="3" key="1">
    <citation type="journal article" date="2023" name="G3 (Bethesda)">
        <title>A reference genome for the long-term kleptoplast-retaining sea slug Elysia crispata morphotype clarki.</title>
        <authorList>
            <person name="Eastman K.E."/>
            <person name="Pendleton A.L."/>
            <person name="Shaikh M.A."/>
            <person name="Suttiyut T."/>
            <person name="Ogas R."/>
            <person name="Tomko P."/>
            <person name="Gavelis G."/>
            <person name="Widhalm J.R."/>
            <person name="Wisecaver J.H."/>
        </authorList>
    </citation>
    <scope>NUCLEOTIDE SEQUENCE</scope>
    <source>
        <strain evidence="3">ECLA1</strain>
    </source>
</reference>